<evidence type="ECO:0000313" key="2">
    <source>
        <dbReference type="Proteomes" id="UP001148737"/>
    </source>
</evidence>
<gene>
    <name evidence="1" type="ORF">NLG97_g5699</name>
</gene>
<protein>
    <submittedName>
        <fullName evidence="1">Uncharacterized protein</fullName>
    </submittedName>
</protein>
<sequence length="202" mass="22927">MSQIASKPRQKVWATRARTGCLTCRVRHVKCDETRPECRRCLRGKKVCQGYTLPAPPQLHQSASGSAYSGSGDVFDAVQIYPARVTVEAEPPDWDHLEAIRYYHTFLKPPDVDSPYYVDWKFTAQTHVPVTFICVVLCMRIDALSNSLRRLLRPGDGGVALRGLWARYHRYVLEHLRQLNLCIGGDERYGGGWRVFFSSPAS</sequence>
<organism evidence="1 2">
    <name type="scientific">Lecanicillium saksenae</name>
    <dbReference type="NCBI Taxonomy" id="468837"/>
    <lineage>
        <taxon>Eukaryota</taxon>
        <taxon>Fungi</taxon>
        <taxon>Dikarya</taxon>
        <taxon>Ascomycota</taxon>
        <taxon>Pezizomycotina</taxon>
        <taxon>Sordariomycetes</taxon>
        <taxon>Hypocreomycetidae</taxon>
        <taxon>Hypocreales</taxon>
        <taxon>Cordycipitaceae</taxon>
        <taxon>Lecanicillium</taxon>
    </lineage>
</organism>
<name>A0ACC1QTF1_9HYPO</name>
<keyword evidence="2" id="KW-1185">Reference proteome</keyword>
<evidence type="ECO:0000313" key="1">
    <source>
        <dbReference type="EMBL" id="KAJ3490882.1"/>
    </source>
</evidence>
<reference evidence="1" key="1">
    <citation type="submission" date="2022-07" db="EMBL/GenBank/DDBJ databases">
        <title>Genome Sequence of Lecanicillium saksenae.</title>
        <authorList>
            <person name="Buettner E."/>
        </authorList>
    </citation>
    <scope>NUCLEOTIDE SEQUENCE</scope>
    <source>
        <strain evidence="1">VT-O1</strain>
    </source>
</reference>
<dbReference type="Proteomes" id="UP001148737">
    <property type="component" value="Unassembled WGS sequence"/>
</dbReference>
<accession>A0ACC1QTF1</accession>
<dbReference type="EMBL" id="JANAKD010000669">
    <property type="protein sequence ID" value="KAJ3490882.1"/>
    <property type="molecule type" value="Genomic_DNA"/>
</dbReference>
<proteinExistence type="predicted"/>
<comment type="caution">
    <text evidence="1">The sequence shown here is derived from an EMBL/GenBank/DDBJ whole genome shotgun (WGS) entry which is preliminary data.</text>
</comment>